<proteinExistence type="predicted"/>
<feature type="transmembrane region" description="Helical" evidence="1">
    <location>
        <begin position="95"/>
        <end position="118"/>
    </location>
</feature>
<feature type="transmembrane region" description="Helical" evidence="1">
    <location>
        <begin position="29"/>
        <end position="49"/>
    </location>
</feature>
<dbReference type="EMBL" id="CP136128">
    <property type="protein sequence ID" value="WNX26879.1"/>
    <property type="molecule type" value="Genomic_DNA"/>
</dbReference>
<feature type="transmembrane region" description="Helical" evidence="1">
    <location>
        <begin position="124"/>
        <end position="153"/>
    </location>
</feature>
<keyword evidence="1" id="KW-0472">Membrane</keyword>
<protein>
    <submittedName>
        <fullName evidence="2">Uncharacterized protein</fullName>
    </submittedName>
</protein>
<evidence type="ECO:0000313" key="3">
    <source>
        <dbReference type="EMBL" id="WNX26879.1"/>
    </source>
</evidence>
<feature type="transmembrane region" description="Helical" evidence="1">
    <location>
        <begin position="165"/>
        <end position="187"/>
    </location>
</feature>
<dbReference type="EMBL" id="CP017065">
    <property type="protein sequence ID" value="ARY92238.1"/>
    <property type="molecule type" value="Genomic_DNA"/>
</dbReference>
<reference evidence="3 5" key="2">
    <citation type="submission" date="2023-09" db="EMBL/GenBank/DDBJ databases">
        <title>Genomic characteristic of L. casei group strains isolated from clinical sources.</title>
        <authorList>
            <person name="Jarocki P."/>
        </authorList>
    </citation>
    <scope>NUCLEOTIDE SEQUENCE [LARGE SCALE GENOMIC DNA]</scope>
    <source>
        <strain evidence="3 5">LMG 24099</strain>
    </source>
</reference>
<feature type="transmembrane region" description="Helical" evidence="1">
    <location>
        <begin position="193"/>
        <end position="212"/>
    </location>
</feature>
<name>A0AAN1F021_LACCA</name>
<keyword evidence="1" id="KW-1133">Transmembrane helix</keyword>
<evidence type="ECO:0000256" key="1">
    <source>
        <dbReference type="SAM" id="Phobius"/>
    </source>
</evidence>
<dbReference type="Proteomes" id="UP001303564">
    <property type="component" value="Chromosome"/>
</dbReference>
<evidence type="ECO:0000313" key="2">
    <source>
        <dbReference type="EMBL" id="ARY92238.1"/>
    </source>
</evidence>
<gene>
    <name evidence="2" type="ORF">BGL52_10930</name>
    <name evidence="3" type="ORF">RWA16_10710</name>
</gene>
<organism evidence="2 4">
    <name type="scientific">Lacticaseibacillus casei</name>
    <name type="common">Lactobacillus casei</name>
    <dbReference type="NCBI Taxonomy" id="1582"/>
    <lineage>
        <taxon>Bacteria</taxon>
        <taxon>Bacillati</taxon>
        <taxon>Bacillota</taxon>
        <taxon>Bacilli</taxon>
        <taxon>Lactobacillales</taxon>
        <taxon>Lactobacillaceae</taxon>
        <taxon>Lacticaseibacillus</taxon>
    </lineage>
</organism>
<sequence>MVQMKEVWRNFLPKKYKAVANKQTTPQTFTAAMAGNGILALFLIVVNVFTSSGAIDEEWQFCIRVANVTMIGVLILDGFCWFLMRFTSSIKAQRFCAFIAIFSGGFISPALIIGILAMMNPEPIRAFLIGMGTALFIMVALLGCHLGLAAFALRKKDISLRDKYADIPINTVSILSIICLLPTRIIADHGSGIPFAMNLSAIIGVIYCLGIFQYPRVLRYWRQPAKPGVPEPVPHKNGIARIKKIR</sequence>
<keyword evidence="1" id="KW-0812">Transmembrane</keyword>
<evidence type="ECO:0000313" key="4">
    <source>
        <dbReference type="Proteomes" id="UP000195609"/>
    </source>
</evidence>
<accession>A0AAN1F021</accession>
<dbReference type="Proteomes" id="UP000195609">
    <property type="component" value="Chromosome"/>
</dbReference>
<keyword evidence="5" id="KW-1185">Reference proteome</keyword>
<dbReference type="RefSeq" id="WP_087912669.1">
    <property type="nucleotide sequence ID" value="NZ_CP017065.1"/>
</dbReference>
<feature type="transmembrane region" description="Helical" evidence="1">
    <location>
        <begin position="61"/>
        <end position="83"/>
    </location>
</feature>
<evidence type="ECO:0000313" key="5">
    <source>
        <dbReference type="Proteomes" id="UP001303564"/>
    </source>
</evidence>
<reference evidence="2 4" key="1">
    <citation type="journal article" date="2017" name="Front. Immunol.">
        <title>Complete Genome Sequence of Lactobacillus casei LC5, a Potential Probiotics for Atopic Dermatitis.</title>
        <authorList>
            <person name="Kang J."/>
            <person name="Chung W.H."/>
            <person name="Lim T.J."/>
            <person name="Whon T.W."/>
            <person name="Lim S."/>
            <person name="Nam Y.D."/>
        </authorList>
    </citation>
    <scope>NUCLEOTIDE SEQUENCE [LARGE SCALE GENOMIC DNA]</scope>
    <source>
        <strain evidence="2 4">LC5</strain>
    </source>
</reference>
<dbReference type="AlphaFoldDB" id="A0AAN1F021"/>